<evidence type="ECO:0000313" key="4">
    <source>
        <dbReference type="EMBL" id="SEB04811.1"/>
    </source>
</evidence>
<evidence type="ECO:0000313" key="5">
    <source>
        <dbReference type="Proteomes" id="UP000242469"/>
    </source>
</evidence>
<dbReference type="Gene3D" id="3.90.470.20">
    <property type="entry name" value="4'-phosphopantetheinyl transferase domain"/>
    <property type="match status" value="2"/>
</dbReference>
<evidence type="ECO:0000256" key="1">
    <source>
        <dbReference type="ARBA" id="ARBA00010990"/>
    </source>
</evidence>
<organism evidence="4 5">
    <name type="scientific">Marinobacterium iners DSM 11526</name>
    <dbReference type="NCBI Taxonomy" id="1122198"/>
    <lineage>
        <taxon>Bacteria</taxon>
        <taxon>Pseudomonadati</taxon>
        <taxon>Pseudomonadota</taxon>
        <taxon>Gammaproteobacteria</taxon>
        <taxon>Oceanospirillales</taxon>
        <taxon>Oceanospirillaceae</taxon>
        <taxon>Marinobacterium</taxon>
    </lineage>
</organism>
<name>A0A1H4G690_9GAMM</name>
<keyword evidence="2 4" id="KW-0808">Transferase</keyword>
<dbReference type="Pfam" id="PF01648">
    <property type="entry name" value="ACPS"/>
    <property type="match status" value="1"/>
</dbReference>
<dbReference type="InterPro" id="IPR008278">
    <property type="entry name" value="4-PPantetheinyl_Trfase_dom"/>
</dbReference>
<dbReference type="InterPro" id="IPR037143">
    <property type="entry name" value="4-PPantetheinyl_Trfase_dom_sf"/>
</dbReference>
<dbReference type="PANTHER" id="PTHR12215:SF10">
    <property type="entry name" value="L-AMINOADIPATE-SEMIALDEHYDE DEHYDROGENASE-PHOSPHOPANTETHEINYL TRANSFERASE"/>
    <property type="match status" value="1"/>
</dbReference>
<dbReference type="GO" id="GO:0019878">
    <property type="term" value="P:lysine biosynthetic process via aminoadipic acid"/>
    <property type="evidence" value="ECO:0007669"/>
    <property type="project" value="TreeGrafter"/>
</dbReference>
<proteinExistence type="inferred from homology"/>
<keyword evidence="5" id="KW-1185">Reference proteome</keyword>
<evidence type="ECO:0000256" key="2">
    <source>
        <dbReference type="ARBA" id="ARBA00022679"/>
    </source>
</evidence>
<dbReference type="AlphaFoldDB" id="A0A1H4G690"/>
<feature type="domain" description="4'-phosphopantetheinyl transferase" evidence="3">
    <location>
        <begin position="95"/>
        <end position="149"/>
    </location>
</feature>
<dbReference type="EMBL" id="FNRJ01000014">
    <property type="protein sequence ID" value="SEB04811.1"/>
    <property type="molecule type" value="Genomic_DNA"/>
</dbReference>
<dbReference type="GO" id="GO:0000287">
    <property type="term" value="F:magnesium ion binding"/>
    <property type="evidence" value="ECO:0007669"/>
    <property type="project" value="InterPro"/>
</dbReference>
<accession>A0A1H4G690</accession>
<protein>
    <submittedName>
        <fullName evidence="4">Phosphopantetheine--protein transferase domain-containing protein</fullName>
    </submittedName>
</protein>
<dbReference type="SUPFAM" id="SSF56214">
    <property type="entry name" value="4'-phosphopantetheinyl transferase"/>
    <property type="match status" value="2"/>
</dbReference>
<dbReference type="Proteomes" id="UP000242469">
    <property type="component" value="Unassembled WGS sequence"/>
</dbReference>
<comment type="similarity">
    <text evidence="1">Belongs to the P-Pant transferase superfamily. Gsp/Sfp/HetI/AcpT family.</text>
</comment>
<sequence>MHSPLTSEEMLHLLPPMQQQHYLRINSNKRQREYLYSRLLICLALSRYYQRPAESWIIEEVTNAAPIIHNLPSPAYISLSHSHDLVCFTLSPLKVGVDIERVQPRQNLQAMAELFMNSSELKRLPTSEHQRQLYFYRVWCAKEALYKALPKFEQSEAILKKLSYLQLKSGQLEWQLSEFELEGYLAAIVHKKHLHTAVKIKHFIDLDSFQERSVTH</sequence>
<dbReference type="PANTHER" id="PTHR12215">
    <property type="entry name" value="PHOSPHOPANTETHEINE TRANSFERASE"/>
    <property type="match status" value="1"/>
</dbReference>
<dbReference type="OrthoDB" id="9808281at2"/>
<reference evidence="5" key="1">
    <citation type="submission" date="2016-10" db="EMBL/GenBank/DDBJ databases">
        <authorList>
            <person name="Varghese N."/>
            <person name="Submissions S."/>
        </authorList>
    </citation>
    <scope>NUCLEOTIDE SEQUENCE [LARGE SCALE GENOMIC DNA]</scope>
    <source>
        <strain evidence="5">DSM 11526</strain>
    </source>
</reference>
<evidence type="ECO:0000259" key="3">
    <source>
        <dbReference type="Pfam" id="PF01648"/>
    </source>
</evidence>
<dbReference type="GO" id="GO:0008897">
    <property type="term" value="F:holo-[acyl-carrier-protein] synthase activity"/>
    <property type="evidence" value="ECO:0007669"/>
    <property type="project" value="InterPro"/>
</dbReference>
<dbReference type="RefSeq" id="WP_091827400.1">
    <property type="nucleotide sequence ID" value="NZ_FNRJ01000014.1"/>
</dbReference>
<dbReference type="STRING" id="1122198.SAMN02745729_11447"/>
<dbReference type="InterPro" id="IPR050559">
    <property type="entry name" value="P-Pant_transferase_sf"/>
</dbReference>
<gene>
    <name evidence="4" type="ORF">SAMN02745729_11447</name>
</gene>
<dbReference type="GO" id="GO:0005829">
    <property type="term" value="C:cytosol"/>
    <property type="evidence" value="ECO:0007669"/>
    <property type="project" value="TreeGrafter"/>
</dbReference>